<dbReference type="STRING" id="36842.SAMN02194393_00516"/>
<organism evidence="3 4">
    <name type="scientific">Maledivibacter halophilus</name>
    <dbReference type="NCBI Taxonomy" id="36842"/>
    <lineage>
        <taxon>Bacteria</taxon>
        <taxon>Bacillati</taxon>
        <taxon>Bacillota</taxon>
        <taxon>Clostridia</taxon>
        <taxon>Peptostreptococcales</taxon>
        <taxon>Caminicellaceae</taxon>
        <taxon>Maledivibacter</taxon>
    </lineage>
</organism>
<dbReference type="PANTHER" id="PTHR33490">
    <property type="entry name" value="BLR5614 PROTEIN-RELATED"/>
    <property type="match status" value="1"/>
</dbReference>
<dbReference type="Proteomes" id="UP000190285">
    <property type="component" value="Unassembled WGS sequence"/>
</dbReference>
<dbReference type="GO" id="GO:0006508">
    <property type="term" value="P:proteolysis"/>
    <property type="evidence" value="ECO:0007669"/>
    <property type="project" value="UniProtKB-KW"/>
</dbReference>
<evidence type="ECO:0000259" key="2">
    <source>
        <dbReference type="SMART" id="SM00460"/>
    </source>
</evidence>
<evidence type="ECO:0000313" key="3">
    <source>
        <dbReference type="EMBL" id="SKC39978.1"/>
    </source>
</evidence>
<evidence type="ECO:0000313" key="4">
    <source>
        <dbReference type="Proteomes" id="UP000190285"/>
    </source>
</evidence>
<dbReference type="InterPro" id="IPR038765">
    <property type="entry name" value="Papain-like_cys_pep_sf"/>
</dbReference>
<name>A0A1T5ILU2_9FIRM</name>
<keyword evidence="3" id="KW-0378">Hydrolase</keyword>
<gene>
    <name evidence="3" type="ORF">SAMN02194393_00516</name>
</gene>
<evidence type="ECO:0000256" key="1">
    <source>
        <dbReference type="SAM" id="SignalP"/>
    </source>
</evidence>
<feature type="signal peptide" evidence="1">
    <location>
        <begin position="1"/>
        <end position="21"/>
    </location>
</feature>
<accession>A0A1T5ILU2</accession>
<sequence length="261" mass="30458">MFKKLIFVISFILLTFSFSYADNDYFDLSDSKEGLLKVTYTNTENKKIKIMIQKDQEKSFYDLNNFSQYPLTFGNGEYVFAILENIDGNKYKNISTKKNNITISNPLKVYLNQSQMLNWNKDMNAIKKAKDLTEGMTTNREKAFAIYNYIVKNFSYDHKKAENLSKSYTPKPEDTFNSQSGICSDFASLYAVMLRSVDVPTKYLMGNKNDIEAYHAWNQVYLEDSGKWITVDTTYDITLFQNNMEYSFEKDSNDYTIDGKY</sequence>
<keyword evidence="1" id="KW-0732">Signal</keyword>
<feature type="domain" description="Transglutaminase-like" evidence="2">
    <location>
        <begin position="175"/>
        <end position="235"/>
    </location>
</feature>
<dbReference type="OrthoDB" id="1817605at2"/>
<dbReference type="SUPFAM" id="SSF54001">
    <property type="entry name" value="Cysteine proteinases"/>
    <property type="match status" value="1"/>
</dbReference>
<dbReference type="Gene3D" id="3.10.620.30">
    <property type="match status" value="1"/>
</dbReference>
<dbReference type="EMBL" id="FUZT01000001">
    <property type="protein sequence ID" value="SKC39978.1"/>
    <property type="molecule type" value="Genomic_DNA"/>
</dbReference>
<dbReference type="RefSeq" id="WP_139380226.1">
    <property type="nucleotide sequence ID" value="NZ_FUZT01000001.1"/>
</dbReference>
<dbReference type="SMART" id="SM00460">
    <property type="entry name" value="TGc"/>
    <property type="match status" value="1"/>
</dbReference>
<keyword evidence="4" id="KW-1185">Reference proteome</keyword>
<protein>
    <submittedName>
        <fullName evidence="3">Transglutaminase-like enzymes, putative cysteine proteases</fullName>
    </submittedName>
</protein>
<proteinExistence type="predicted"/>
<dbReference type="AlphaFoldDB" id="A0A1T5ILU2"/>
<reference evidence="4" key="1">
    <citation type="submission" date="2017-02" db="EMBL/GenBank/DDBJ databases">
        <authorList>
            <person name="Varghese N."/>
            <person name="Submissions S."/>
        </authorList>
    </citation>
    <scope>NUCLEOTIDE SEQUENCE [LARGE SCALE GENOMIC DNA]</scope>
    <source>
        <strain evidence="4">M1</strain>
    </source>
</reference>
<feature type="chain" id="PRO_5012436916" evidence="1">
    <location>
        <begin position="22"/>
        <end position="261"/>
    </location>
</feature>
<dbReference type="Pfam" id="PF01841">
    <property type="entry name" value="Transglut_core"/>
    <property type="match status" value="1"/>
</dbReference>
<dbReference type="GO" id="GO:0008233">
    <property type="term" value="F:peptidase activity"/>
    <property type="evidence" value="ECO:0007669"/>
    <property type="project" value="UniProtKB-KW"/>
</dbReference>
<dbReference type="InterPro" id="IPR002931">
    <property type="entry name" value="Transglutaminase-like"/>
</dbReference>
<keyword evidence="3" id="KW-0645">Protease</keyword>